<dbReference type="AlphaFoldDB" id="A0A836MQP6"/>
<proteinExistence type="predicted"/>
<dbReference type="Proteomes" id="UP000027170">
    <property type="component" value="Unassembled WGS sequence"/>
</dbReference>
<keyword evidence="2" id="KW-1185">Reference proteome</keyword>
<gene>
    <name evidence="1" type="ORF">SALWKB29_0500</name>
</gene>
<protein>
    <submittedName>
        <fullName evidence="1">Uncharacterized protein</fullName>
    </submittedName>
</protein>
<sequence>MLSLEREKMDLMVLQLTIAKYTKKLISPHMPKKAHEPACSQLSK</sequence>
<evidence type="ECO:0000313" key="1">
    <source>
        <dbReference type="EMBL" id="KDN15396.1"/>
    </source>
</evidence>
<evidence type="ECO:0000313" key="2">
    <source>
        <dbReference type="Proteomes" id="UP000027170"/>
    </source>
</evidence>
<organism evidence="1 2">
    <name type="scientific">Snodgrassella communis</name>
    <dbReference type="NCBI Taxonomy" id="2946699"/>
    <lineage>
        <taxon>Bacteria</taxon>
        <taxon>Pseudomonadati</taxon>
        <taxon>Pseudomonadota</taxon>
        <taxon>Betaproteobacteria</taxon>
        <taxon>Neisseriales</taxon>
        <taxon>Neisseriaceae</taxon>
        <taxon>Snodgrassella</taxon>
    </lineage>
</organism>
<name>A0A836MQP6_9NEIS</name>
<dbReference type="EMBL" id="JFZV01000002">
    <property type="protein sequence ID" value="KDN15396.1"/>
    <property type="molecule type" value="Genomic_DNA"/>
</dbReference>
<reference evidence="1 2" key="1">
    <citation type="submission" date="2014-03" db="EMBL/GenBank/DDBJ databases">
        <title>The genomes of two eusocial bee gut symbionts.</title>
        <authorList>
            <person name="Kwong W.K."/>
            <person name="Engel P."/>
            <person name="Koch H."/>
            <person name="Moran N.A."/>
        </authorList>
    </citation>
    <scope>NUCLEOTIDE SEQUENCE [LARGE SCALE GENOMIC DNA]</scope>
    <source>
        <strain evidence="2">wkB29</strain>
    </source>
</reference>
<comment type="caution">
    <text evidence="1">The sequence shown here is derived from an EMBL/GenBank/DDBJ whole genome shotgun (WGS) entry which is preliminary data.</text>
</comment>
<accession>A0A836MQP6</accession>